<feature type="region of interest" description="Disordered" evidence="1">
    <location>
        <begin position="39"/>
        <end position="81"/>
    </location>
</feature>
<protein>
    <recommendedName>
        <fullName evidence="3">Cadherin domain-containing protein</fullName>
    </recommendedName>
</protein>
<feature type="domain" description="Cadherin" evidence="3">
    <location>
        <begin position="478"/>
        <end position="591"/>
    </location>
</feature>
<dbReference type="InterPro" id="IPR013783">
    <property type="entry name" value="Ig-like_fold"/>
</dbReference>
<evidence type="ECO:0000313" key="4">
    <source>
        <dbReference type="EMBL" id="ARN73537.1"/>
    </source>
</evidence>
<dbReference type="CDD" id="cd11304">
    <property type="entry name" value="Cadherin_repeat"/>
    <property type="match status" value="1"/>
</dbReference>
<gene>
    <name evidence="4" type="ORF">BST96_05020</name>
</gene>
<evidence type="ECO:0000256" key="1">
    <source>
        <dbReference type="SAM" id="MobiDB-lite"/>
    </source>
</evidence>
<dbReference type="Pfam" id="PF05345">
    <property type="entry name" value="He_PIG"/>
    <property type="match status" value="10"/>
</dbReference>
<dbReference type="Proteomes" id="UP000193450">
    <property type="component" value="Chromosome"/>
</dbReference>
<proteinExistence type="predicted"/>
<feature type="domain" description="Cadherin" evidence="3">
    <location>
        <begin position="586"/>
        <end position="674"/>
    </location>
</feature>
<dbReference type="STRING" id="716816.BST96_05020"/>
<dbReference type="Pfam" id="PF17963">
    <property type="entry name" value="Big_9"/>
    <property type="match status" value="1"/>
</dbReference>
<dbReference type="InterPro" id="IPR006644">
    <property type="entry name" value="Cadg"/>
</dbReference>
<dbReference type="EMBL" id="CP019343">
    <property type="protein sequence ID" value="ARN73537.1"/>
    <property type="molecule type" value="Genomic_DNA"/>
</dbReference>
<feature type="signal peptide" evidence="2">
    <location>
        <begin position="1"/>
        <end position="29"/>
    </location>
</feature>
<reference evidence="4 5" key="1">
    <citation type="submission" date="2016-11" db="EMBL/GenBank/DDBJ databases">
        <title>Trade-off between light-utilization and light-protection in marine flavobacteria.</title>
        <authorList>
            <person name="Kumagai Y."/>
        </authorList>
    </citation>
    <scope>NUCLEOTIDE SEQUENCE [LARGE SCALE GENOMIC DNA]</scope>
    <source>
        <strain evidence="4 5">NBRC 107125</strain>
    </source>
</reference>
<keyword evidence="5" id="KW-1185">Reference proteome</keyword>
<dbReference type="GO" id="GO:0007156">
    <property type="term" value="P:homophilic cell adhesion via plasma membrane adhesion molecules"/>
    <property type="evidence" value="ECO:0007669"/>
    <property type="project" value="InterPro"/>
</dbReference>
<dbReference type="PANTHER" id="PTHR46534">
    <property type="entry name" value="IGGFC_BINDING DOMAIN-CONTAINING PROTEIN"/>
    <property type="match status" value="1"/>
</dbReference>
<dbReference type="Gene3D" id="2.60.40.3440">
    <property type="match status" value="1"/>
</dbReference>
<keyword evidence="2" id="KW-0732">Signal</keyword>
<dbReference type="SMART" id="SM00736">
    <property type="entry name" value="CADG"/>
    <property type="match status" value="6"/>
</dbReference>
<dbReference type="KEGG" id="osg:BST96_05020"/>
<evidence type="ECO:0000259" key="3">
    <source>
        <dbReference type="PROSITE" id="PS50268"/>
    </source>
</evidence>
<evidence type="ECO:0000256" key="2">
    <source>
        <dbReference type="SAM" id="SignalP"/>
    </source>
</evidence>
<dbReference type="SUPFAM" id="SSF49313">
    <property type="entry name" value="Cadherin-like"/>
    <property type="match status" value="9"/>
</dbReference>
<dbReference type="GO" id="GO:0016020">
    <property type="term" value="C:membrane"/>
    <property type="evidence" value="ECO:0007669"/>
    <property type="project" value="InterPro"/>
</dbReference>
<dbReference type="Pfam" id="PF17517">
    <property type="entry name" value="IgGFc_binding"/>
    <property type="match status" value="2"/>
</dbReference>
<dbReference type="InterPro" id="IPR002126">
    <property type="entry name" value="Cadherin-like_dom"/>
</dbReference>
<dbReference type="InterPro" id="IPR035234">
    <property type="entry name" value="IgGFc-bd_N"/>
</dbReference>
<feature type="chain" id="PRO_5012643362" description="Cadherin domain-containing protein" evidence="2">
    <location>
        <begin position="30"/>
        <end position="2109"/>
    </location>
</feature>
<feature type="compositionally biased region" description="Basic residues" evidence="1">
    <location>
        <begin position="53"/>
        <end position="74"/>
    </location>
</feature>
<dbReference type="InterPro" id="IPR015919">
    <property type="entry name" value="Cadherin-like_sf"/>
</dbReference>
<dbReference type="GO" id="GO:0005509">
    <property type="term" value="F:calcium ion binding"/>
    <property type="evidence" value="ECO:0007669"/>
    <property type="project" value="InterPro"/>
</dbReference>
<dbReference type="RefSeq" id="WP_169713914.1">
    <property type="nucleotide sequence ID" value="NZ_CP019343.1"/>
</dbReference>
<evidence type="ECO:0000313" key="5">
    <source>
        <dbReference type="Proteomes" id="UP000193450"/>
    </source>
</evidence>
<name>A0A1X9NF17_9GAMM</name>
<dbReference type="PANTHER" id="PTHR46534:SF1">
    <property type="entry name" value="IGGFC-BINDING PROTEIN N-TERMINAL DOMAIN-CONTAINING PROTEIN"/>
    <property type="match status" value="1"/>
</dbReference>
<sequence length="2109" mass="226493">MSVVRVACRCLTNGVIFLLLISLALPVAATGNGGGYRHKNGYGHHDNHSGKYNQHKKRTRWRGPHRGCRVKGDHHHNDQQPGALNCLNAHADPDTLWPANHKFKTVRIEGLTTPSGEAPDITVQCITQDEPLNGQGDGNTDYDAKLLSGNKVKLRKERAGGGNGRVYHIDFLASDTATGESCNGSVAVEVPHHKHGKAQDDGRLFSSVEGLDCIGGNTNSDPEITSTAITTATETVAYTYAVIATDSDGDTLGYELQTSPAGMTINSEGVIEWVPSEGQAGSHAVTVNVADGNNGSAQQTFTLLVDVRPNAAPVINSTPILQGTEEQAYQYQVSAVDDDGDALTYELITAPSTMTINAEGLIQWTPHDGAAADYPVTLQVTDTQGATVEQSYTLTILPKPNTAPSISSTPVLDATENSLYQYSLIATDPDGDALSYTLLTAPASMVINMGVVAWTPDYSSAGEHTVTIEVSDGQGGTASQSYTLTVADTNRAPEINSTPLLESAEGQLYEYTIIATDPDGDALQYAVLEGPNGLSINSDGLVSWIPSYDNEGQHYVSIDITDGKGGSTNQSYTLSVSGTNRDPIIISEPVITGAENTLYEYALQASDDDGDGLSYSLISAPEGMSVSTEGLVSWLPDFDSAGEHTIEVGVSDSDITISQQFIITVANTNQSPVFQYSPELSAKENSFYSMTVAAIDDGDTLTYSLPSAPEGMTITVLTGDITWVPNFNQAGSHNVTVQVDDGQGATISDSFIITVQNTNRPPVIGNNSVTVNEDSSVVINLSANDADAGAVLAFSVITQPANGTLSGVAPSLGYTPNNNFAGTDTFAIEVSDGEGGIVQASVVITVTAVNDSPVFNSAPLNSATSGELYQYLPSVTDPDAGDALTFSVTNAPAGLTVDSLTGELTWIPGSSQVGSHQFTLLVTDSASAQGSLLFNVNVQQGNVAPEVVSQPFTAAVVDNPYRYQINATDPEQDSLSFTLTGNVPTGLVISQGGLLSWTPQSSQLGVHPMSVAISDGHNTISHNFDLRVVAEPVAIPNHLGRDFWLLDDEETEQNIVIITSPVAASGQIEIHTTISGRQTLYPFSLAAGEVIAIDLYHSVNRYENDKVMQRSIHVTADNEVAVYGLYHADASSDAVTAFPSHALGKDYLLMSYAEGEFSASRSALHLIATEDNTTVVITPKDSVNLSGATVVNPGETITRVLNKGDAYSLTDFTRDASGTEIIADKPVAVFGRVNLGFIPIDSFPADRLIEQIPPIELWGSSYVTAPLLTRYSDFYRVMAAFDGTTVSLNGVISHQLDRGEHVNLELDQATSITANQPILVTQYSASDSYDSALAESEPYYYLPQHPDWWRWYYAHDIENYLTSYDVVMDPAPAKNYVIVIMPVTAVDQMTVDGEPVPANAFFNDNGLAGDGYTMAQIALSPGAHTLASSEPFGVYQDVNRLYRYSDPFMAVVPAAEQYLDHYVFTTPTNNFARHFINLTIESDAIATVKLDGELIDPDHFIPIEGSQYAYAQLAVNVGSHQLTADRPLGLLVYGFDRADSYAYVGGFATPSTADAGTLGISLSESTPTLGNETCLAVQALDATGEPQSALAMSLQISGSHNSSATLLTDKYGEASYCYSGYIAGQDAIAVNTANASATATVSWLGAVSPVAPVITSTPETYVLSTTIYQYQVEAIDPNADELTYSLLSAPHTMTIDATTGLISWVAESATELVTVAVTDSTGLTAEQSYQLLANAPPRFEFFPPTEIWITGHSSVINYRTLFRIIDDEHDSIYALSDDISVDPYAYHVYIPGLVVGDYTKSVSFEDEHGETYLFDWQFTVYKNEVPEIVDTQTEHTIKAGERFVWDFDYTDGNGDPNTFRINSVQRVSDTGSYTVPASIDNEGVFSWTPHEAGIWRFSIVVEDSFGDDDNVWVTITVEENPQQYHSPIQPVVVGEQMQYQLDLRSISLSSMTFEVLDAPAGFAVDGNGLVTWQPSASQLGSHLINIEGIDSTGRLRTYTVVVDVTDNEQDPVIISNPLNDARTEVLYSYQLQAIDRQNDPLIWRLDNNAPANMTLSASGLLEWQATEADIGEYLITIEVEDSSGNIGSQQYLLTVTAPGSVLWNRRQCR</sequence>
<accession>A0A1X9NF17</accession>
<organism evidence="4 5">
    <name type="scientific">Oceanicoccus sagamiensis</name>
    <dbReference type="NCBI Taxonomy" id="716816"/>
    <lineage>
        <taxon>Bacteria</taxon>
        <taxon>Pseudomonadati</taxon>
        <taxon>Pseudomonadota</taxon>
        <taxon>Gammaproteobacteria</taxon>
        <taxon>Cellvibrionales</taxon>
        <taxon>Spongiibacteraceae</taxon>
        <taxon>Oceanicoccus</taxon>
    </lineage>
</organism>
<dbReference type="PROSITE" id="PS50268">
    <property type="entry name" value="CADHERIN_2"/>
    <property type="match status" value="2"/>
</dbReference>
<dbReference type="NCBIfam" id="NF012211">
    <property type="entry name" value="tand_rpt_95"/>
    <property type="match status" value="3"/>
</dbReference>
<dbReference type="Gene3D" id="2.60.40.10">
    <property type="entry name" value="Immunoglobulins"/>
    <property type="match status" value="10"/>
</dbReference>